<dbReference type="PROSITE" id="PS51257">
    <property type="entry name" value="PROKAR_LIPOPROTEIN"/>
    <property type="match status" value="1"/>
</dbReference>
<sequence>MQMLKRTGLSLIIALSLVACSSDKNDETIGAKDSSPTSAKQNVVFQELLSHVPANTAYLVANDKRVPENVMKVHVDRMKTFFTSLEGMLNSKTENGVEKEPQEKFALALFDALGKDISVETWKKNGLVANAHSVIYGLDLKPVARMEIASKDAFKAMIAKAETDSGHKVTWESCAGVDCLQVGEEAQKVVFAITDTQLIVTYHDGTNVEALFNHIAGKAKPEAAYKVADWKGFVEKNNYSGYGAGFVKMADMLNQVEIFAKAEAKKTGGDSFDEAAFTNCFGVAKKHAEYAQELVFGTKTMDEKRIDYEILLKTTPEVSAVLKGLPNNLQGFKSTADPIFNFGLNVNFANMRDALSQYINFIATTGEEQKCASINPDELRKSIGGLSMAMAMGLGQFKAFSIAIDNVEMDESTSQPKKVEAFATVMADDPMALLQMLAMVNPIFATLEVPADGSVVPLPEGLLPPNPVVPTLSLSRKDQSLNILVGNDKPALQDVELATSTFLWGKMDNKRYYGLLGGVMGNIPQGAQAADAETQEALKFMQSMGDITGKSSYQMGADDRGLLINYQINY</sequence>
<reference evidence="2" key="1">
    <citation type="submission" date="2020-01" db="EMBL/GenBank/DDBJ databases">
        <authorList>
            <person name="Meier V. D."/>
            <person name="Meier V D."/>
        </authorList>
    </citation>
    <scope>NUCLEOTIDE SEQUENCE</scope>
    <source>
        <strain evidence="2">HLG_WM_MAG_07</strain>
    </source>
</reference>
<evidence type="ECO:0000313" key="2">
    <source>
        <dbReference type="EMBL" id="CAA6802390.1"/>
    </source>
</evidence>
<gene>
    <name evidence="2" type="ORF">HELGO_WM10910</name>
</gene>
<evidence type="ECO:0008006" key="3">
    <source>
        <dbReference type="Google" id="ProtNLM"/>
    </source>
</evidence>
<dbReference type="EMBL" id="CACVAY010000012">
    <property type="protein sequence ID" value="CAA6802390.1"/>
    <property type="molecule type" value="Genomic_DNA"/>
</dbReference>
<name>A0A6S6RZ05_9GAMM</name>
<feature type="chain" id="PRO_5027992346" description="DUF4836 family protein" evidence="1">
    <location>
        <begin position="22"/>
        <end position="570"/>
    </location>
</feature>
<dbReference type="AlphaFoldDB" id="A0A6S6RZ05"/>
<protein>
    <recommendedName>
        <fullName evidence="3">DUF4836 family protein</fullName>
    </recommendedName>
</protein>
<keyword evidence="1" id="KW-0732">Signal</keyword>
<evidence type="ECO:0000256" key="1">
    <source>
        <dbReference type="SAM" id="SignalP"/>
    </source>
</evidence>
<accession>A0A6S6RZ05</accession>
<proteinExistence type="predicted"/>
<organism evidence="2">
    <name type="scientific">uncultured Thiotrichaceae bacterium</name>
    <dbReference type="NCBI Taxonomy" id="298394"/>
    <lineage>
        <taxon>Bacteria</taxon>
        <taxon>Pseudomonadati</taxon>
        <taxon>Pseudomonadota</taxon>
        <taxon>Gammaproteobacteria</taxon>
        <taxon>Thiotrichales</taxon>
        <taxon>Thiotrichaceae</taxon>
        <taxon>environmental samples</taxon>
    </lineage>
</organism>
<feature type="signal peptide" evidence="1">
    <location>
        <begin position="1"/>
        <end position="21"/>
    </location>
</feature>